<feature type="compositionally biased region" description="Polar residues" evidence="2">
    <location>
        <begin position="31"/>
        <end position="42"/>
    </location>
</feature>
<evidence type="ECO:0000259" key="3">
    <source>
        <dbReference type="Pfam" id="PF13435"/>
    </source>
</evidence>
<dbReference type="EMBL" id="JAMQBK010000022">
    <property type="protein sequence ID" value="MCM2370439.1"/>
    <property type="molecule type" value="Genomic_DNA"/>
</dbReference>
<reference evidence="4 5" key="1">
    <citation type="journal article" date="2022" name="Syst. Appl. Microbiol.">
        <title>Rhodopirellula aestuarii sp. nov., a novel member of the genus Rhodopirellula isolated from brackish sediments collected in the Tagus River estuary, Portugal.</title>
        <authorList>
            <person name="Vitorino I.R."/>
            <person name="Klimek D."/>
            <person name="Calusinska M."/>
            <person name="Lobo-da-Cunha A."/>
            <person name="Vasconcelos V."/>
            <person name="Lage O.M."/>
        </authorList>
    </citation>
    <scope>NUCLEOTIDE SEQUENCE [LARGE SCALE GENOMIC DNA]</scope>
    <source>
        <strain evidence="4 5">ICT_H3.1</strain>
    </source>
</reference>
<dbReference type="InterPro" id="IPR011990">
    <property type="entry name" value="TPR-like_helical_dom_sf"/>
</dbReference>
<accession>A0ABT0U0N3</accession>
<dbReference type="InterPro" id="IPR023155">
    <property type="entry name" value="Cyt_c-552/4"/>
</dbReference>
<dbReference type="Proteomes" id="UP001202961">
    <property type="component" value="Unassembled WGS sequence"/>
</dbReference>
<gene>
    <name evidence="4" type="ORF">NB063_07350</name>
</gene>
<evidence type="ECO:0000313" key="4">
    <source>
        <dbReference type="EMBL" id="MCM2370439.1"/>
    </source>
</evidence>
<evidence type="ECO:0000256" key="1">
    <source>
        <dbReference type="ARBA" id="ARBA00022729"/>
    </source>
</evidence>
<dbReference type="InterPro" id="IPR036280">
    <property type="entry name" value="Multihaem_cyt_sf"/>
</dbReference>
<dbReference type="PANTHER" id="PTHR35038">
    <property type="entry name" value="DISSIMILATORY SULFITE REDUCTASE SIRA"/>
    <property type="match status" value="1"/>
</dbReference>
<feature type="compositionally biased region" description="Polar residues" evidence="2">
    <location>
        <begin position="65"/>
        <end position="80"/>
    </location>
</feature>
<dbReference type="Pfam" id="PF13435">
    <property type="entry name" value="Cytochrome_C554"/>
    <property type="match status" value="2"/>
</dbReference>
<dbReference type="RefSeq" id="WP_250928110.1">
    <property type="nucleotide sequence ID" value="NZ_JAMQBK010000022.1"/>
</dbReference>
<name>A0ABT0U0N3_9BACT</name>
<dbReference type="Gene3D" id="1.25.40.10">
    <property type="entry name" value="Tetratricopeptide repeat domain"/>
    <property type="match status" value="1"/>
</dbReference>
<protein>
    <submittedName>
        <fullName evidence="4">Cytochrome c family protein</fullName>
    </submittedName>
</protein>
<evidence type="ECO:0000313" key="5">
    <source>
        <dbReference type="Proteomes" id="UP001202961"/>
    </source>
</evidence>
<feature type="domain" description="Cytochrome c-552/4" evidence="3">
    <location>
        <begin position="94"/>
        <end position="123"/>
    </location>
</feature>
<proteinExistence type="predicted"/>
<comment type="caution">
    <text evidence="4">The sequence shown here is derived from an EMBL/GenBank/DDBJ whole genome shotgun (WGS) entry which is preliminary data.</text>
</comment>
<dbReference type="InterPro" id="IPR051829">
    <property type="entry name" value="Multiheme_Cytochr_ET"/>
</dbReference>
<keyword evidence="1" id="KW-0732">Signal</keyword>
<dbReference type="PANTHER" id="PTHR35038:SF8">
    <property type="entry name" value="C-TYPE POLYHEME CYTOCHROME OMCC"/>
    <property type="match status" value="1"/>
</dbReference>
<organism evidence="4 5">
    <name type="scientific">Aporhodopirellula aestuarii</name>
    <dbReference type="NCBI Taxonomy" id="2950107"/>
    <lineage>
        <taxon>Bacteria</taxon>
        <taxon>Pseudomonadati</taxon>
        <taxon>Planctomycetota</taxon>
        <taxon>Planctomycetia</taxon>
        <taxon>Pirellulales</taxon>
        <taxon>Pirellulaceae</taxon>
        <taxon>Aporhodopirellula</taxon>
    </lineage>
</organism>
<feature type="compositionally biased region" description="Low complexity" evidence="2">
    <location>
        <begin position="43"/>
        <end position="57"/>
    </location>
</feature>
<sequence length="692" mass="76531">MRSSLTQVLLIGMVLLAGVFAFVRVTRDSANKTNDPNSTTGKTAHAPATTASATAPATKKDRGSNAPNDTDALTGSSSTTRKVELPEGIVGTATCAGCHPAQFESYQQTDHSRSLAAWTPETSVPLDHFTHSKSRTVYTAFEEAGKLYHREELQISGESDGADPSRMPTGTLPVKYVMGSGAFAHAYLLQDGEYLLQSPMTWYTQPQRYEIAPSYDEEHHSGLTRVVSSRCLYCHAGSLSTPTGNEDVVTIFEEAIGCERCHGPGQSHAQLYQNVDDSDAIAFANITDTLIVHPGNLSRDLADAICAQCHLQGDIVVEQAGKSVWDYRPGEPLDSTIISYKIDDQTQSQKTFVDHFDQIWQSKCYSQSDSLKCISCHDPHHAPSEENIDVVQREYCTQCHQHSECGLSLEERIEQENDRCVACHMPRIKSEVAHAATTHHTIGIHQLDDRKDGTPQGTASVVTDDPMSKVLRRMRSPVEEVSADENASRNDLLARAMQLVKIDIRQPREKGSDSPRPQSPLRDLIAHAKDSPSDLDVLVHIALLARWEAEWLSMHPSETSEQESSQRWQVAGAYAERVIRVEPSPNDNRKKALDVLFDVHYAAQQYADAVAAGRELVASKRSEIHQYNLGLALGKIRRFPEAEHAFKESIRIDGRYLQPYLSLIKLYQAIDPALADRVRRSAAAVQANLESK</sequence>
<keyword evidence="5" id="KW-1185">Reference proteome</keyword>
<evidence type="ECO:0000256" key="2">
    <source>
        <dbReference type="SAM" id="MobiDB-lite"/>
    </source>
</evidence>
<feature type="domain" description="Cytochrome c-552/4" evidence="3">
    <location>
        <begin position="226"/>
        <end position="263"/>
    </location>
</feature>
<dbReference type="SUPFAM" id="SSF48452">
    <property type="entry name" value="TPR-like"/>
    <property type="match status" value="1"/>
</dbReference>
<feature type="region of interest" description="Disordered" evidence="2">
    <location>
        <begin position="29"/>
        <end position="83"/>
    </location>
</feature>
<dbReference type="Gene3D" id="1.10.1130.10">
    <property type="entry name" value="Flavocytochrome C3, Chain A"/>
    <property type="match status" value="1"/>
</dbReference>
<dbReference type="SUPFAM" id="SSF48695">
    <property type="entry name" value="Multiheme cytochromes"/>
    <property type="match status" value="1"/>
</dbReference>